<dbReference type="AlphaFoldDB" id="W6ZED3"/>
<name>W6ZED3_COCMI</name>
<dbReference type="InterPro" id="IPR035994">
    <property type="entry name" value="Nucleoside_phosphorylase_sf"/>
</dbReference>
<dbReference type="GeneID" id="19118614"/>
<dbReference type="Gene3D" id="3.40.50.1580">
    <property type="entry name" value="Nucleoside phosphorylase domain"/>
    <property type="match status" value="1"/>
</dbReference>
<proteinExistence type="predicted"/>
<dbReference type="GO" id="GO:0009116">
    <property type="term" value="P:nucleoside metabolic process"/>
    <property type="evidence" value="ECO:0007669"/>
    <property type="project" value="InterPro"/>
</dbReference>
<dbReference type="EMBL" id="KI964082">
    <property type="protein sequence ID" value="EUC41886.1"/>
    <property type="molecule type" value="Genomic_DNA"/>
</dbReference>
<dbReference type="RefSeq" id="XP_007691610.1">
    <property type="nucleotide sequence ID" value="XM_007693420.1"/>
</dbReference>
<protein>
    <recommendedName>
        <fullName evidence="3">Nucleoside phosphorylase domain-containing protein</fullName>
    </recommendedName>
</protein>
<dbReference type="GO" id="GO:0003824">
    <property type="term" value="F:catalytic activity"/>
    <property type="evidence" value="ECO:0007669"/>
    <property type="project" value="InterPro"/>
</dbReference>
<dbReference type="Proteomes" id="UP000054032">
    <property type="component" value="Unassembled WGS sequence"/>
</dbReference>
<sequence length="351" mass="38822">MRPYERANGRKRLDASDYYIAWICPLPDVELPSSRLMFDEVHLTPEYNANQDPNQYYCGVAAGHNVVMATLPLGYSGYHHAGRLSSALLNTFSSVKIVLIVGIGGGVPLPKPCENPLEDVHLGDVVVGWSQDGKAACIHYGWNRDKGDTGIEILGTMEKGDWVIGQGLAKLVSDHDSGETNFQDHLKLLQNDPKFAHPGLEHDRLFHAAYKHRGDQDSGCQTCIRNPFALVQRPPRTSKHMERFIFHQGKIASGNSVMKDGERRDKISNVCGGVLCVEMEAVGVDVSSKYLVIRGISDYSDSHKNDLWKLYAAGNAAVFAKELLSKIKPIALQRKTANHQSQYPDSQVSIV</sequence>
<accession>W6ZED3</accession>
<dbReference type="KEGG" id="bor:COCMIDRAFT_104982"/>
<keyword evidence="2" id="KW-1185">Reference proteome</keyword>
<organism evidence="1 2">
    <name type="scientific">Bipolaris oryzae ATCC 44560</name>
    <dbReference type="NCBI Taxonomy" id="930090"/>
    <lineage>
        <taxon>Eukaryota</taxon>
        <taxon>Fungi</taxon>
        <taxon>Dikarya</taxon>
        <taxon>Ascomycota</taxon>
        <taxon>Pezizomycotina</taxon>
        <taxon>Dothideomycetes</taxon>
        <taxon>Pleosporomycetidae</taxon>
        <taxon>Pleosporales</taxon>
        <taxon>Pleosporineae</taxon>
        <taxon>Pleosporaceae</taxon>
        <taxon>Bipolaris</taxon>
    </lineage>
</organism>
<reference evidence="1 2" key="1">
    <citation type="journal article" date="2013" name="PLoS Genet.">
        <title>Comparative genome structure, secondary metabolite, and effector coding capacity across Cochliobolus pathogens.</title>
        <authorList>
            <person name="Condon B.J."/>
            <person name="Leng Y."/>
            <person name="Wu D."/>
            <person name="Bushley K.E."/>
            <person name="Ohm R.A."/>
            <person name="Otillar R."/>
            <person name="Martin J."/>
            <person name="Schackwitz W."/>
            <person name="Grimwood J."/>
            <person name="MohdZainudin N."/>
            <person name="Xue C."/>
            <person name="Wang R."/>
            <person name="Manning V.A."/>
            <person name="Dhillon B."/>
            <person name="Tu Z.J."/>
            <person name="Steffenson B.J."/>
            <person name="Salamov A."/>
            <person name="Sun H."/>
            <person name="Lowry S."/>
            <person name="LaButti K."/>
            <person name="Han J."/>
            <person name="Copeland A."/>
            <person name="Lindquist E."/>
            <person name="Barry K."/>
            <person name="Schmutz J."/>
            <person name="Baker S.E."/>
            <person name="Ciuffetti L.M."/>
            <person name="Grigoriev I.V."/>
            <person name="Zhong S."/>
            <person name="Turgeon B.G."/>
        </authorList>
    </citation>
    <scope>NUCLEOTIDE SEQUENCE [LARGE SCALE GENOMIC DNA]</scope>
    <source>
        <strain evidence="1 2">ATCC 44560</strain>
    </source>
</reference>
<dbReference type="SUPFAM" id="SSF53167">
    <property type="entry name" value="Purine and uridine phosphorylases"/>
    <property type="match status" value="1"/>
</dbReference>
<dbReference type="InterPro" id="IPR053137">
    <property type="entry name" value="NLR-like"/>
</dbReference>
<dbReference type="HOGENOM" id="CLU_000288_34_22_1"/>
<dbReference type="eggNOG" id="KOG1840">
    <property type="taxonomic scope" value="Eukaryota"/>
</dbReference>
<evidence type="ECO:0000313" key="1">
    <source>
        <dbReference type="EMBL" id="EUC41886.1"/>
    </source>
</evidence>
<dbReference type="PANTHER" id="PTHR46082:SF6">
    <property type="entry name" value="AAA+ ATPASE DOMAIN-CONTAINING PROTEIN-RELATED"/>
    <property type="match status" value="1"/>
</dbReference>
<dbReference type="STRING" id="930090.W6ZED3"/>
<dbReference type="OrthoDB" id="626167at2759"/>
<evidence type="ECO:0000313" key="2">
    <source>
        <dbReference type="Proteomes" id="UP000054032"/>
    </source>
</evidence>
<evidence type="ECO:0008006" key="3">
    <source>
        <dbReference type="Google" id="ProtNLM"/>
    </source>
</evidence>
<dbReference type="PANTHER" id="PTHR46082">
    <property type="entry name" value="ATP/GTP-BINDING PROTEIN-RELATED"/>
    <property type="match status" value="1"/>
</dbReference>
<gene>
    <name evidence="1" type="ORF">COCMIDRAFT_104982</name>
</gene>